<organism evidence="2 3">
    <name type="scientific">Lithospermum erythrorhizon</name>
    <name type="common">Purple gromwell</name>
    <name type="synonym">Lithospermum officinale var. erythrorhizon</name>
    <dbReference type="NCBI Taxonomy" id="34254"/>
    <lineage>
        <taxon>Eukaryota</taxon>
        <taxon>Viridiplantae</taxon>
        <taxon>Streptophyta</taxon>
        <taxon>Embryophyta</taxon>
        <taxon>Tracheophyta</taxon>
        <taxon>Spermatophyta</taxon>
        <taxon>Magnoliopsida</taxon>
        <taxon>eudicotyledons</taxon>
        <taxon>Gunneridae</taxon>
        <taxon>Pentapetalae</taxon>
        <taxon>asterids</taxon>
        <taxon>lamiids</taxon>
        <taxon>Boraginales</taxon>
        <taxon>Boraginaceae</taxon>
        <taxon>Boraginoideae</taxon>
        <taxon>Lithospermeae</taxon>
        <taxon>Lithospermum</taxon>
    </lineage>
</organism>
<comment type="caution">
    <text evidence="2">The sequence shown here is derived from an EMBL/GenBank/DDBJ whole genome shotgun (WGS) entry which is preliminary data.</text>
</comment>
<dbReference type="EMBL" id="BAABME010001018">
    <property type="protein sequence ID" value="GAA0147041.1"/>
    <property type="molecule type" value="Genomic_DNA"/>
</dbReference>
<keyword evidence="1" id="KW-1133">Transmembrane helix</keyword>
<evidence type="ECO:0000313" key="2">
    <source>
        <dbReference type="EMBL" id="GAA0147041.1"/>
    </source>
</evidence>
<feature type="transmembrane region" description="Helical" evidence="1">
    <location>
        <begin position="70"/>
        <end position="91"/>
    </location>
</feature>
<reference evidence="2 3" key="1">
    <citation type="submission" date="2024-01" db="EMBL/GenBank/DDBJ databases">
        <title>The complete chloroplast genome sequence of Lithospermum erythrorhizon: insights into the phylogenetic relationship among Boraginaceae species and the maternal lineages of purple gromwells.</title>
        <authorList>
            <person name="Okada T."/>
            <person name="Watanabe K."/>
        </authorList>
    </citation>
    <scope>NUCLEOTIDE SEQUENCE [LARGE SCALE GENOMIC DNA]</scope>
</reference>
<evidence type="ECO:0000256" key="1">
    <source>
        <dbReference type="SAM" id="Phobius"/>
    </source>
</evidence>
<gene>
    <name evidence="2" type="ORF">LIER_06840</name>
</gene>
<keyword evidence="3" id="KW-1185">Reference proteome</keyword>
<sequence length="110" mass="12981">MGPHKSDIKFWCGRYDVKWVSFTEKDPGRRFVRYADRVRGCRFCEWIDELVSPLVKSIMSEKLEKDERKVWILEILMVICVSIVMFSLFSLESPTWNCNYGQIGFSTLSD</sequence>
<dbReference type="Proteomes" id="UP001454036">
    <property type="component" value="Unassembled WGS sequence"/>
</dbReference>
<proteinExistence type="predicted"/>
<keyword evidence="1" id="KW-0812">Transmembrane</keyword>
<evidence type="ECO:0000313" key="3">
    <source>
        <dbReference type="Proteomes" id="UP001454036"/>
    </source>
</evidence>
<protein>
    <submittedName>
        <fullName evidence="2">Uncharacterized protein</fullName>
    </submittedName>
</protein>
<dbReference type="AlphaFoldDB" id="A0AAV3P7T7"/>
<keyword evidence="1" id="KW-0472">Membrane</keyword>
<name>A0AAV3P7T7_LITER</name>
<accession>A0AAV3P7T7</accession>